<dbReference type="EMBL" id="CP031124">
    <property type="protein sequence ID" value="AXF85343.1"/>
    <property type="molecule type" value="Genomic_DNA"/>
</dbReference>
<protein>
    <submittedName>
        <fullName evidence="2">HTH-type transcriptional repressor NsrR</fullName>
    </submittedName>
</protein>
<evidence type="ECO:0000313" key="3">
    <source>
        <dbReference type="Proteomes" id="UP000252182"/>
    </source>
</evidence>
<dbReference type="Proteomes" id="UP000252182">
    <property type="component" value="Chromosome"/>
</dbReference>
<sequence>MQLTKFTDLGLRVLMYLSQNRSTQTIMMSEISEALNVKHSHLIKVVTFLNKQAWIQTVRGPGGGMRLVVEPSQLLMGDVLRVLEGSSTLVDCAKPTCPLSGLCGLKNVLDEGLEAFYQHMNTHTLQDVLSPQTVQVISVLHHRYAKAM</sequence>
<proteinExistence type="predicted"/>
<reference evidence="3" key="1">
    <citation type="submission" date="2018-07" db="EMBL/GenBank/DDBJ databases">
        <authorList>
            <person name="Kim H."/>
        </authorList>
    </citation>
    <scope>NUCLEOTIDE SEQUENCE [LARGE SCALE GENOMIC DNA]</scope>
    <source>
        <strain evidence="3">F02</strain>
    </source>
</reference>
<dbReference type="PANTHER" id="PTHR33221:SF4">
    <property type="entry name" value="HTH-TYPE TRANSCRIPTIONAL REPRESSOR NSRR"/>
    <property type="match status" value="1"/>
</dbReference>
<dbReference type="OrthoDB" id="9795923at2"/>
<dbReference type="GO" id="GO:0003700">
    <property type="term" value="F:DNA-binding transcription factor activity"/>
    <property type="evidence" value="ECO:0007669"/>
    <property type="project" value="TreeGrafter"/>
</dbReference>
<keyword evidence="1" id="KW-0238">DNA-binding</keyword>
<evidence type="ECO:0000313" key="2">
    <source>
        <dbReference type="EMBL" id="AXF85343.1"/>
    </source>
</evidence>
<dbReference type="InterPro" id="IPR036388">
    <property type="entry name" value="WH-like_DNA-bd_sf"/>
</dbReference>
<dbReference type="PROSITE" id="PS51197">
    <property type="entry name" value="HTH_RRF2_2"/>
    <property type="match status" value="1"/>
</dbReference>
<dbReference type="SUPFAM" id="SSF46785">
    <property type="entry name" value="Winged helix' DNA-binding domain"/>
    <property type="match status" value="1"/>
</dbReference>
<gene>
    <name evidence="2" type="primary">nsrR</name>
    <name evidence="2" type="ORF">DTO96_101073</name>
</gene>
<dbReference type="Gene3D" id="1.10.10.10">
    <property type="entry name" value="Winged helix-like DNA-binding domain superfamily/Winged helix DNA-binding domain"/>
    <property type="match status" value="1"/>
</dbReference>
<dbReference type="GO" id="GO:0003677">
    <property type="term" value="F:DNA binding"/>
    <property type="evidence" value="ECO:0007669"/>
    <property type="project" value="UniProtKB-KW"/>
</dbReference>
<dbReference type="InterPro" id="IPR036390">
    <property type="entry name" value="WH_DNA-bd_sf"/>
</dbReference>
<dbReference type="PANTHER" id="PTHR33221">
    <property type="entry name" value="WINGED HELIX-TURN-HELIX TRANSCRIPTIONAL REGULATOR, RRF2 FAMILY"/>
    <property type="match status" value="1"/>
</dbReference>
<dbReference type="RefSeq" id="WP_114562551.1">
    <property type="nucleotide sequence ID" value="NZ_CP031124.1"/>
</dbReference>
<accession>A0A345DAF5</accession>
<dbReference type="InterPro" id="IPR000944">
    <property type="entry name" value="Tscrpt_reg_Rrf2"/>
</dbReference>
<dbReference type="AlphaFoldDB" id="A0A345DAF5"/>
<dbReference type="KEGG" id="hyf:DTO96_101073"/>
<name>A0A345DAF5_9BURK</name>
<evidence type="ECO:0000256" key="1">
    <source>
        <dbReference type="ARBA" id="ARBA00023125"/>
    </source>
</evidence>
<dbReference type="Pfam" id="PF02082">
    <property type="entry name" value="Rrf2"/>
    <property type="match status" value="1"/>
</dbReference>
<dbReference type="GO" id="GO:0005829">
    <property type="term" value="C:cytosol"/>
    <property type="evidence" value="ECO:0007669"/>
    <property type="project" value="TreeGrafter"/>
</dbReference>
<organism evidence="2 3">
    <name type="scientific">Ephemeroptericola cinctiostellae</name>
    <dbReference type="NCBI Taxonomy" id="2268024"/>
    <lineage>
        <taxon>Bacteria</taxon>
        <taxon>Pseudomonadati</taxon>
        <taxon>Pseudomonadota</taxon>
        <taxon>Betaproteobacteria</taxon>
        <taxon>Burkholderiales</taxon>
        <taxon>Burkholderiaceae</taxon>
        <taxon>Ephemeroptericola</taxon>
    </lineage>
</organism>
<keyword evidence="3" id="KW-1185">Reference proteome</keyword>
<dbReference type="NCBIfam" id="TIGR00738">
    <property type="entry name" value="rrf2_super"/>
    <property type="match status" value="1"/>
</dbReference>